<dbReference type="OrthoDB" id="125856at2759"/>
<dbReference type="InterPro" id="IPR048625">
    <property type="entry name" value="Sec10_N"/>
</dbReference>
<dbReference type="AlphaFoldDB" id="A0A7J7J4B7"/>
<dbReference type="GO" id="GO:0006887">
    <property type="term" value="P:exocytosis"/>
    <property type="evidence" value="ECO:0007669"/>
    <property type="project" value="UniProtKB-KW"/>
</dbReference>
<dbReference type="Pfam" id="PF20667">
    <property type="entry name" value="Sec10_N"/>
    <property type="match status" value="1"/>
</dbReference>
<accession>A0A7J7J4B7</accession>
<dbReference type="Pfam" id="PF07393">
    <property type="entry name" value="Sec10_HB"/>
    <property type="match status" value="1"/>
</dbReference>
<proteinExistence type="inferred from homology"/>
<dbReference type="InterPro" id="IPR009976">
    <property type="entry name" value="Sec10-like"/>
</dbReference>
<keyword evidence="11" id="KW-1185">Reference proteome</keyword>
<sequence>MSLDELSQDPFNVDEFVERLAWRSNQVKTQSSQNEVFSQSATDSDHTRFDPMRLHGAFCQTIQQLTDYGRKLDKRVQALEAQCIEEEGRQRKKVQDLLKENQQAFHNFQQLDERINFVARKVVHLGDQLESVNIPRARNAEALHMMHYLNLFFSEKDPGLDEILTDPFRIEEAAELVQKLQIIAQELPVAGDLKFERAKTRVEKAYGNIEKKLMDGFINAYNYGEVEEMRRMCEILRNFKCYNHLIDLFIDESQKQKFGQKDVVMEVEKLCLATSGIITQVFFNAENVMIKFVTNIYTCKLKEHIDTTLSALSTNIEAYLSTLSILYHGVTQLSNTLAEQLKIGGDTTFLMKLTKINLFGKYLDTYVNKEYSFLRENTALTLSKYYESRNHNKKQLQAGGLTDMIRGIQAKTHINIGPDLEGYKGEVFLSQEVAISILQNFKLAYGRCKILVGSKDLASHAADIYNILVQFLCAEFIDYAIELALYYCPLADSKVEPNLHFFTAVADTSAIVHLFEKQFADSLWPIIVRTPQQSECSQTKASWIEKFEMKLDLGLERTLMAICGYTRHLLATEQKRSDFKPDTAEISMMHSPACATVVAYITSTLNTVKTQLDGKNLKGMLFELGIRLHKLIYEHLLQYQYDSMGAMLAICDVNEYRTCIKELGCAQVVQLFDVLHALCNLLVVPADNLKQICVGEPLNQLEKTTLLSFIQLRSDYKTAKLSQILSK</sequence>
<evidence type="ECO:0000256" key="2">
    <source>
        <dbReference type="ARBA" id="ARBA00017524"/>
    </source>
</evidence>
<dbReference type="InterPro" id="IPR048627">
    <property type="entry name" value="Sec10_HB"/>
</dbReference>
<feature type="domain" description="Exocyst complex component Sec10 N-terminal" evidence="9">
    <location>
        <begin position="53"/>
        <end position="163"/>
    </location>
</feature>
<name>A0A7J7J4B7_BUGNE</name>
<organism evidence="10 11">
    <name type="scientific">Bugula neritina</name>
    <name type="common">Brown bryozoan</name>
    <name type="synonym">Sertularia neritina</name>
    <dbReference type="NCBI Taxonomy" id="10212"/>
    <lineage>
        <taxon>Eukaryota</taxon>
        <taxon>Metazoa</taxon>
        <taxon>Spiralia</taxon>
        <taxon>Lophotrochozoa</taxon>
        <taxon>Bryozoa</taxon>
        <taxon>Gymnolaemata</taxon>
        <taxon>Cheilostomatida</taxon>
        <taxon>Flustrina</taxon>
        <taxon>Buguloidea</taxon>
        <taxon>Bugulidae</taxon>
        <taxon>Bugula</taxon>
    </lineage>
</organism>
<evidence type="ECO:0000259" key="9">
    <source>
        <dbReference type="Pfam" id="PF20667"/>
    </source>
</evidence>
<evidence type="ECO:0000256" key="6">
    <source>
        <dbReference type="ARBA" id="ARBA00031471"/>
    </source>
</evidence>
<dbReference type="PANTHER" id="PTHR12100">
    <property type="entry name" value="SEC10"/>
    <property type="match status" value="1"/>
</dbReference>
<keyword evidence="3" id="KW-0813">Transport</keyword>
<dbReference type="GO" id="GO:0000145">
    <property type="term" value="C:exocyst"/>
    <property type="evidence" value="ECO:0007669"/>
    <property type="project" value="TreeGrafter"/>
</dbReference>
<evidence type="ECO:0000313" key="11">
    <source>
        <dbReference type="Proteomes" id="UP000593567"/>
    </source>
</evidence>
<dbReference type="EMBL" id="VXIV02003140">
    <property type="protein sequence ID" value="KAF6020953.1"/>
    <property type="molecule type" value="Genomic_DNA"/>
</dbReference>
<dbReference type="Proteomes" id="UP000593567">
    <property type="component" value="Unassembled WGS sequence"/>
</dbReference>
<evidence type="ECO:0000256" key="7">
    <source>
        <dbReference type="SAM" id="Coils"/>
    </source>
</evidence>
<evidence type="ECO:0000313" key="10">
    <source>
        <dbReference type="EMBL" id="KAF6020953.1"/>
    </source>
</evidence>
<reference evidence="10" key="1">
    <citation type="submission" date="2020-06" db="EMBL/GenBank/DDBJ databases">
        <title>Draft genome of Bugula neritina, a colonial animal packing powerful symbionts and potential medicines.</title>
        <authorList>
            <person name="Rayko M."/>
        </authorList>
    </citation>
    <scope>NUCLEOTIDE SEQUENCE [LARGE SCALE GENOMIC DNA]</scope>
    <source>
        <strain evidence="10">Kwan_BN1</strain>
    </source>
</reference>
<keyword evidence="5 7" id="KW-0175">Coiled coil</keyword>
<evidence type="ECO:0000259" key="8">
    <source>
        <dbReference type="Pfam" id="PF07393"/>
    </source>
</evidence>
<keyword evidence="4" id="KW-0268">Exocytosis</keyword>
<comment type="similarity">
    <text evidence="1">Belongs to the SEC10 family.</text>
</comment>
<gene>
    <name evidence="10" type="ORF">EB796_020756</name>
</gene>
<dbReference type="PANTHER" id="PTHR12100:SF0">
    <property type="entry name" value="EXOCYST COMPLEX COMPONENT 5"/>
    <property type="match status" value="1"/>
</dbReference>
<evidence type="ECO:0000256" key="1">
    <source>
        <dbReference type="ARBA" id="ARBA00006572"/>
    </source>
</evidence>
<comment type="caution">
    <text evidence="10">The sequence shown here is derived from an EMBL/GenBank/DDBJ whole genome shotgun (WGS) entry which is preliminary data.</text>
</comment>
<evidence type="ECO:0000256" key="4">
    <source>
        <dbReference type="ARBA" id="ARBA00022483"/>
    </source>
</evidence>
<feature type="coiled-coil region" evidence="7">
    <location>
        <begin position="62"/>
        <end position="114"/>
    </location>
</feature>
<protein>
    <recommendedName>
        <fullName evidence="2">Exocyst complex component 5</fullName>
    </recommendedName>
    <alternativeName>
        <fullName evidence="6">Exocyst complex component Sec10</fullName>
    </alternativeName>
</protein>
<dbReference type="GO" id="GO:0006893">
    <property type="term" value="P:Golgi to plasma membrane transport"/>
    <property type="evidence" value="ECO:0007669"/>
    <property type="project" value="TreeGrafter"/>
</dbReference>
<evidence type="ECO:0000256" key="5">
    <source>
        <dbReference type="ARBA" id="ARBA00023054"/>
    </source>
</evidence>
<feature type="domain" description="Exocyst complex component Sec10-like alpha-helical bundle" evidence="8">
    <location>
        <begin position="172"/>
        <end position="723"/>
    </location>
</feature>
<evidence type="ECO:0000256" key="3">
    <source>
        <dbReference type="ARBA" id="ARBA00022448"/>
    </source>
</evidence>